<feature type="domain" description="S1 motif" evidence="6">
    <location>
        <begin position="119"/>
        <end position="197"/>
    </location>
</feature>
<evidence type="ECO:0000256" key="4">
    <source>
        <dbReference type="ARBA" id="ARBA00025604"/>
    </source>
</evidence>
<dbReference type="GO" id="GO:0006412">
    <property type="term" value="P:translation"/>
    <property type="evidence" value="ECO:0007669"/>
    <property type="project" value="TreeGrafter"/>
</dbReference>
<evidence type="ECO:0000256" key="2">
    <source>
        <dbReference type="ARBA" id="ARBA00022980"/>
    </source>
</evidence>
<evidence type="ECO:0000313" key="7">
    <source>
        <dbReference type="EMBL" id="PIT94186.1"/>
    </source>
</evidence>
<protein>
    <submittedName>
        <fullName evidence="7">30S ribosomal protein S1</fullName>
    </submittedName>
</protein>
<dbReference type="CDD" id="cd04465">
    <property type="entry name" value="S1_RPS1_repeat_ec2_hs2"/>
    <property type="match status" value="1"/>
</dbReference>
<evidence type="ECO:0000259" key="6">
    <source>
        <dbReference type="PROSITE" id="PS50126"/>
    </source>
</evidence>
<dbReference type="GO" id="GO:0005840">
    <property type="term" value="C:ribosome"/>
    <property type="evidence" value="ECO:0007669"/>
    <property type="project" value="UniProtKB-KW"/>
</dbReference>
<evidence type="ECO:0000256" key="3">
    <source>
        <dbReference type="ARBA" id="ARBA00023274"/>
    </source>
</evidence>
<organism evidence="7 8">
    <name type="scientific">Candidatus Falkowbacteria bacterium CG10_big_fil_rev_8_21_14_0_10_43_11</name>
    <dbReference type="NCBI Taxonomy" id="1974568"/>
    <lineage>
        <taxon>Bacteria</taxon>
        <taxon>Candidatus Falkowiibacteriota</taxon>
    </lineage>
</organism>
<dbReference type="InterPro" id="IPR050437">
    <property type="entry name" value="Ribos_protein_bS1-like"/>
</dbReference>
<dbReference type="PRINTS" id="PR00681">
    <property type="entry name" value="RIBOSOMALS1"/>
</dbReference>
<gene>
    <name evidence="7" type="ORF">COU00_00350</name>
</gene>
<feature type="domain" description="S1 motif" evidence="6">
    <location>
        <begin position="298"/>
        <end position="367"/>
    </location>
</feature>
<dbReference type="InterPro" id="IPR012340">
    <property type="entry name" value="NA-bd_OB-fold"/>
</dbReference>
<name>A0A2M6WN55_9BACT</name>
<comment type="similarity">
    <text evidence="1">Belongs to the bacterial ribosomal protein bS1 family.</text>
</comment>
<dbReference type="EMBL" id="PFAS01000005">
    <property type="protein sequence ID" value="PIT94186.1"/>
    <property type="molecule type" value="Genomic_DNA"/>
</dbReference>
<dbReference type="InterPro" id="IPR035104">
    <property type="entry name" value="Ribosomal_protein_S1-like"/>
</dbReference>
<keyword evidence="2 7" id="KW-0689">Ribosomal protein</keyword>
<proteinExistence type="inferred from homology"/>
<dbReference type="SUPFAM" id="SSF50249">
    <property type="entry name" value="Nucleic acid-binding proteins"/>
    <property type="match status" value="4"/>
</dbReference>
<reference evidence="8" key="1">
    <citation type="submission" date="2017-09" db="EMBL/GenBank/DDBJ databases">
        <title>Depth-based differentiation of microbial function through sediment-hosted aquifers and enrichment of novel symbionts in the deep terrestrial subsurface.</title>
        <authorList>
            <person name="Probst A.J."/>
            <person name="Ladd B."/>
            <person name="Jarett J.K."/>
            <person name="Geller-Mcgrath D.E."/>
            <person name="Sieber C.M.K."/>
            <person name="Emerson J.B."/>
            <person name="Anantharaman K."/>
            <person name="Thomas B.C."/>
            <person name="Malmstrom R."/>
            <person name="Stieglmeier M."/>
            <person name="Klingl A."/>
            <person name="Woyke T."/>
            <person name="Ryan C.M."/>
            <person name="Banfield J.F."/>
        </authorList>
    </citation>
    <scope>NUCLEOTIDE SEQUENCE [LARGE SCALE GENOMIC DNA]</scope>
</reference>
<dbReference type="FunFam" id="2.40.50.140:FF:000103">
    <property type="entry name" value="protein RRP5 homolog"/>
    <property type="match status" value="1"/>
</dbReference>
<feature type="domain" description="S1 motif" evidence="6">
    <location>
        <begin position="214"/>
        <end position="281"/>
    </location>
</feature>
<comment type="caution">
    <text evidence="7">The sequence shown here is derived from an EMBL/GenBank/DDBJ whole genome shotgun (WGS) entry which is preliminary data.</text>
</comment>
<dbReference type="Pfam" id="PF00575">
    <property type="entry name" value="S1"/>
    <property type="match status" value="4"/>
</dbReference>
<dbReference type="Gene3D" id="2.40.50.140">
    <property type="entry name" value="Nucleic acid-binding proteins"/>
    <property type="match status" value="4"/>
</dbReference>
<feature type="domain" description="S1 motif" evidence="6">
    <location>
        <begin position="34"/>
        <end position="101"/>
    </location>
</feature>
<comment type="function">
    <text evidence="4">Binds mRNA; thus facilitating recognition of the initiation point. It is needed to translate mRNA with a short Shine-Dalgarno (SD) purine-rich sequence.</text>
</comment>
<dbReference type="PANTHER" id="PTHR10724">
    <property type="entry name" value="30S RIBOSOMAL PROTEIN S1"/>
    <property type="match status" value="1"/>
</dbReference>
<feature type="compositionally biased region" description="Basic and acidic residues" evidence="5">
    <location>
        <begin position="369"/>
        <end position="387"/>
    </location>
</feature>
<dbReference type="PANTHER" id="PTHR10724:SF7">
    <property type="entry name" value="SMALL RIBOSOMAL SUBUNIT PROTEIN BS1C"/>
    <property type="match status" value="1"/>
</dbReference>
<evidence type="ECO:0000313" key="8">
    <source>
        <dbReference type="Proteomes" id="UP000229335"/>
    </source>
</evidence>
<dbReference type="GO" id="GO:0003735">
    <property type="term" value="F:structural constituent of ribosome"/>
    <property type="evidence" value="ECO:0007669"/>
    <property type="project" value="TreeGrafter"/>
</dbReference>
<evidence type="ECO:0000256" key="5">
    <source>
        <dbReference type="SAM" id="MobiDB-lite"/>
    </source>
</evidence>
<sequence length="387" mass="42929">MPKKITVVKEKENESEFEKLLKEREEEIFIPKVGDIVKGIVVAASKSEVKLDIGGVMIGIVRGQELYREAPEYANLKEGDEVEATVVDLENENGELELSFSYAGHQKAWQALTKALENQEIIKVKVKEANKGGLIVNYGQIAGFLPVSQLSPENYPRVGGGDKSKIFEKLRSFIGKDAEVKVMDLSEKEDKLIVSEKLAWSDRQRDVISKYKSGTVVEGVVTAVTNFGAFISFGEGLEGLIHISELAWQRIENPADIVKIGDKIKAEIINVDGAKIFLSAKKLISDPWKKVKERYELNAKVNGTVLKVNPFGLFVQLDDDIHALGHISNLGLKQGEKINDKFEAGKKYDFYVISMEPEAHRLGLGAKPLEAKSESKAEKKEEEKTGA</sequence>
<accession>A0A2M6WN55</accession>
<keyword evidence="3" id="KW-0687">Ribonucleoprotein</keyword>
<dbReference type="SMART" id="SM00316">
    <property type="entry name" value="S1"/>
    <property type="match status" value="4"/>
</dbReference>
<dbReference type="PROSITE" id="PS50126">
    <property type="entry name" value="S1"/>
    <property type="match status" value="4"/>
</dbReference>
<dbReference type="Proteomes" id="UP000229335">
    <property type="component" value="Unassembled WGS sequence"/>
</dbReference>
<feature type="region of interest" description="Disordered" evidence="5">
    <location>
        <begin position="364"/>
        <end position="387"/>
    </location>
</feature>
<dbReference type="InterPro" id="IPR003029">
    <property type="entry name" value="S1_domain"/>
</dbReference>
<dbReference type="GO" id="GO:0003729">
    <property type="term" value="F:mRNA binding"/>
    <property type="evidence" value="ECO:0007669"/>
    <property type="project" value="TreeGrafter"/>
</dbReference>
<dbReference type="AlphaFoldDB" id="A0A2M6WN55"/>
<evidence type="ECO:0000256" key="1">
    <source>
        <dbReference type="ARBA" id="ARBA00006767"/>
    </source>
</evidence>